<comment type="similarity">
    <text evidence="1">Belongs to the alkB family.</text>
</comment>
<proteinExistence type="inferred from homology"/>
<protein>
    <submittedName>
        <fullName evidence="9">2-oxoglutarate-dependent dioxygenase family protein</fullName>
    </submittedName>
</protein>
<evidence type="ECO:0000256" key="2">
    <source>
        <dbReference type="ARBA" id="ARBA00022723"/>
    </source>
</evidence>
<evidence type="ECO:0000259" key="8">
    <source>
        <dbReference type="PROSITE" id="PS51471"/>
    </source>
</evidence>
<feature type="domain" description="Fe2OG dioxygenase" evidence="8">
    <location>
        <begin position="380"/>
        <end position="490"/>
    </location>
</feature>
<reference evidence="9 10" key="1">
    <citation type="submission" date="2020-06" db="EMBL/GenBank/DDBJ databases">
        <title>Transcriptomic and genomic resources for Thalictrum thalictroides and T. hernandezii: Facilitating candidate gene discovery in an emerging model plant lineage.</title>
        <authorList>
            <person name="Arias T."/>
            <person name="Riano-Pachon D.M."/>
            <person name="Di Stilio V.S."/>
        </authorList>
    </citation>
    <scope>NUCLEOTIDE SEQUENCE [LARGE SCALE GENOMIC DNA]</scope>
    <source>
        <strain evidence="10">cv. WT478/WT964</strain>
        <tissue evidence="9">Leaves</tissue>
    </source>
</reference>
<comment type="cofactor">
    <cofactor evidence="6">
        <name>Fe(2+)</name>
        <dbReference type="ChEBI" id="CHEBI:29033"/>
    </cofactor>
    <text evidence="6">Binds 1 Fe(2+) ion per subunit.</text>
</comment>
<dbReference type="Proteomes" id="UP000554482">
    <property type="component" value="Unassembled WGS sequence"/>
</dbReference>
<evidence type="ECO:0000313" key="9">
    <source>
        <dbReference type="EMBL" id="KAF5179011.1"/>
    </source>
</evidence>
<gene>
    <name evidence="9" type="ORF">FRX31_031401</name>
</gene>
<sequence length="490" mass="54285">MNQNQRRGRGWFSNLQRSPSGSNSESPNQQNQGITSISANSKGRSSYIKRPLKGWSSMGVVEGSGSRNSQDASIVDTCDERSRPSPMGRSPGTTLSNFAVRHNVCAPVDDTSSMPFEVCSVTTIGPFEIAQDIVMLHSSSDSSENEITQPMKTSPWKEYSLNMRVKTQTRILHHGKLHHGQDEVSLHESPEHCTDRIPQARKASPKRESSCSDHVVGKTQTITTFDICPKKHSTVVLKRSLLETNKEKRKDIERSMQGHVILRPGMVLLRNFITHADQINIVKKCRELGVGHGGFYQPGYSDGAKLSLQMMCLGKSWDPQTKSYEESRCIDGAKPPTIPDTFKKLVGEAIHASHAIIRGSTFFSRKSSIRNPADAIPWMEPDVCIVNFYAQSGKLGLHQDVDESQESLKNGLPVVSFSIGDSAEFLYGDDRDADKAEKVELKSGDVLVFGGKSRLIFHGVPSIVKDSAPRFLADEADLRPGRLNLTFRKY</sequence>
<dbReference type="Pfam" id="PF13532">
    <property type="entry name" value="2OG-FeII_Oxy_2"/>
    <property type="match status" value="1"/>
</dbReference>
<dbReference type="Gene3D" id="2.60.120.590">
    <property type="entry name" value="Alpha-ketoglutarate-dependent dioxygenase AlkB-like"/>
    <property type="match status" value="1"/>
</dbReference>
<feature type="binding site" evidence="6">
    <location>
        <position position="398"/>
    </location>
    <ligand>
        <name>Fe cation</name>
        <dbReference type="ChEBI" id="CHEBI:24875"/>
        <note>catalytic</note>
    </ligand>
</feature>
<accession>A0A7J6V2J2</accession>
<dbReference type="InterPro" id="IPR005123">
    <property type="entry name" value="Oxoglu/Fe-dep_dioxygenase_dom"/>
</dbReference>
<keyword evidence="3 9" id="KW-0223">Dioxygenase</keyword>
<dbReference type="InterPro" id="IPR004574">
    <property type="entry name" value="Alkb"/>
</dbReference>
<keyword evidence="4" id="KW-0560">Oxidoreductase</keyword>
<dbReference type="AlphaFoldDB" id="A0A7J6V2J2"/>
<dbReference type="GO" id="GO:0005737">
    <property type="term" value="C:cytoplasm"/>
    <property type="evidence" value="ECO:0007669"/>
    <property type="project" value="TreeGrafter"/>
</dbReference>
<keyword evidence="5 6" id="KW-0408">Iron</keyword>
<evidence type="ECO:0000256" key="1">
    <source>
        <dbReference type="ARBA" id="ARBA00007879"/>
    </source>
</evidence>
<feature type="compositionally biased region" description="Polar residues" evidence="7">
    <location>
        <begin position="13"/>
        <end position="44"/>
    </location>
</feature>
<evidence type="ECO:0000256" key="5">
    <source>
        <dbReference type="ARBA" id="ARBA00023004"/>
    </source>
</evidence>
<dbReference type="InterPro" id="IPR027450">
    <property type="entry name" value="AlkB-like"/>
</dbReference>
<comment type="caution">
    <text evidence="9">The sequence shown here is derived from an EMBL/GenBank/DDBJ whole genome shotgun (WGS) entry which is preliminary data.</text>
</comment>
<evidence type="ECO:0000256" key="6">
    <source>
        <dbReference type="PIRSR" id="PIRSR604574-2"/>
    </source>
</evidence>
<dbReference type="GO" id="GO:0008198">
    <property type="term" value="F:ferrous iron binding"/>
    <property type="evidence" value="ECO:0007669"/>
    <property type="project" value="TreeGrafter"/>
</dbReference>
<evidence type="ECO:0000313" key="10">
    <source>
        <dbReference type="Proteomes" id="UP000554482"/>
    </source>
</evidence>
<evidence type="ECO:0000256" key="4">
    <source>
        <dbReference type="ARBA" id="ARBA00023002"/>
    </source>
</evidence>
<name>A0A7J6V2J2_THATH</name>
<dbReference type="PROSITE" id="PS51471">
    <property type="entry name" value="FE2OG_OXY"/>
    <property type="match status" value="1"/>
</dbReference>
<evidence type="ECO:0000256" key="7">
    <source>
        <dbReference type="SAM" id="MobiDB-lite"/>
    </source>
</evidence>
<keyword evidence="10" id="KW-1185">Reference proteome</keyword>
<organism evidence="9 10">
    <name type="scientific">Thalictrum thalictroides</name>
    <name type="common">Rue-anemone</name>
    <name type="synonym">Anemone thalictroides</name>
    <dbReference type="NCBI Taxonomy" id="46969"/>
    <lineage>
        <taxon>Eukaryota</taxon>
        <taxon>Viridiplantae</taxon>
        <taxon>Streptophyta</taxon>
        <taxon>Embryophyta</taxon>
        <taxon>Tracheophyta</taxon>
        <taxon>Spermatophyta</taxon>
        <taxon>Magnoliopsida</taxon>
        <taxon>Ranunculales</taxon>
        <taxon>Ranunculaceae</taxon>
        <taxon>Thalictroideae</taxon>
        <taxon>Thalictrum</taxon>
    </lineage>
</organism>
<feature type="region of interest" description="Disordered" evidence="7">
    <location>
        <begin position="1"/>
        <end position="94"/>
    </location>
</feature>
<feature type="binding site" evidence="6">
    <location>
        <position position="458"/>
    </location>
    <ligand>
        <name>Fe cation</name>
        <dbReference type="ChEBI" id="CHEBI:24875"/>
        <note>catalytic</note>
    </ligand>
</feature>
<dbReference type="PANTHER" id="PTHR16557:SF2">
    <property type="entry name" value="NUCLEIC ACID DIOXYGENASE ALKBH1"/>
    <property type="match status" value="1"/>
</dbReference>
<dbReference type="GO" id="GO:0035513">
    <property type="term" value="P:oxidative RNA demethylation"/>
    <property type="evidence" value="ECO:0007669"/>
    <property type="project" value="TreeGrafter"/>
</dbReference>
<dbReference type="GO" id="GO:0035515">
    <property type="term" value="F:oxidative RNA demethylase activity"/>
    <property type="evidence" value="ECO:0007669"/>
    <property type="project" value="TreeGrafter"/>
</dbReference>
<dbReference type="EMBL" id="JABWDY010039316">
    <property type="protein sequence ID" value="KAF5179011.1"/>
    <property type="molecule type" value="Genomic_DNA"/>
</dbReference>
<evidence type="ECO:0000256" key="3">
    <source>
        <dbReference type="ARBA" id="ARBA00022964"/>
    </source>
</evidence>
<feature type="binding site" evidence="6">
    <location>
        <position position="400"/>
    </location>
    <ligand>
        <name>Fe cation</name>
        <dbReference type="ChEBI" id="CHEBI:24875"/>
        <note>catalytic</note>
    </ligand>
</feature>
<dbReference type="OrthoDB" id="6614653at2759"/>
<dbReference type="GO" id="GO:0035516">
    <property type="term" value="F:broad specificity oxidative DNA demethylase activity"/>
    <property type="evidence" value="ECO:0007669"/>
    <property type="project" value="TreeGrafter"/>
</dbReference>
<dbReference type="PANTHER" id="PTHR16557">
    <property type="entry name" value="ALKYLATED DNA REPAIR PROTEIN ALKB-RELATED"/>
    <property type="match status" value="1"/>
</dbReference>
<keyword evidence="2 6" id="KW-0479">Metal-binding</keyword>
<dbReference type="InterPro" id="IPR037151">
    <property type="entry name" value="AlkB-like_sf"/>
</dbReference>
<dbReference type="SUPFAM" id="SSF51197">
    <property type="entry name" value="Clavaminate synthase-like"/>
    <property type="match status" value="1"/>
</dbReference>